<dbReference type="AlphaFoldDB" id="A0AA86RKC9"/>
<reference evidence="3 4" key="2">
    <citation type="submission" date="2024-07" db="EMBL/GenBank/DDBJ databases">
        <authorList>
            <person name="Akdeniz Z."/>
        </authorList>
    </citation>
    <scope>NUCLEOTIDE SEQUENCE [LARGE SCALE GENOMIC DNA]</scope>
</reference>
<dbReference type="EMBL" id="CATOUU010001031">
    <property type="protein sequence ID" value="CAI9968120.1"/>
    <property type="molecule type" value="Genomic_DNA"/>
</dbReference>
<proteinExistence type="predicted"/>
<keyword evidence="4" id="KW-1185">Reference proteome</keyword>
<feature type="transmembrane region" description="Helical" evidence="1">
    <location>
        <begin position="118"/>
        <end position="141"/>
    </location>
</feature>
<accession>A0AA86RKC9</accession>
<evidence type="ECO:0000313" key="3">
    <source>
        <dbReference type="EMBL" id="CAL6001941.1"/>
    </source>
</evidence>
<name>A0AA86RKC9_9EUKA</name>
<keyword evidence="1" id="KW-0472">Membrane</keyword>
<feature type="transmembrane region" description="Helical" evidence="1">
    <location>
        <begin position="48"/>
        <end position="66"/>
    </location>
</feature>
<dbReference type="Proteomes" id="UP001642409">
    <property type="component" value="Unassembled WGS sequence"/>
</dbReference>
<evidence type="ECO:0000256" key="1">
    <source>
        <dbReference type="SAM" id="Phobius"/>
    </source>
</evidence>
<evidence type="ECO:0000313" key="2">
    <source>
        <dbReference type="EMBL" id="CAI9968120.1"/>
    </source>
</evidence>
<gene>
    <name evidence="3" type="ORF">HINF_LOCUS17684</name>
    <name evidence="2" type="ORF">HINF_LOCUS55765</name>
</gene>
<evidence type="ECO:0000313" key="4">
    <source>
        <dbReference type="Proteomes" id="UP001642409"/>
    </source>
</evidence>
<feature type="transmembrane region" description="Helical" evidence="1">
    <location>
        <begin position="17"/>
        <end position="36"/>
    </location>
</feature>
<keyword evidence="1" id="KW-1133">Transmembrane helix</keyword>
<keyword evidence="1" id="KW-0812">Transmembrane</keyword>
<reference evidence="2" key="1">
    <citation type="submission" date="2023-06" db="EMBL/GenBank/DDBJ databases">
        <authorList>
            <person name="Kurt Z."/>
        </authorList>
    </citation>
    <scope>NUCLEOTIDE SEQUENCE</scope>
</reference>
<protein>
    <submittedName>
        <fullName evidence="2">Sodium/hydrogen exchanger</fullName>
    </submittedName>
    <submittedName>
        <fullName evidence="3">Sodium/hydrogen_exchanger</fullName>
    </submittedName>
</protein>
<dbReference type="EMBL" id="CAXDID020000044">
    <property type="protein sequence ID" value="CAL6001941.1"/>
    <property type="molecule type" value="Genomic_DNA"/>
</dbReference>
<comment type="caution">
    <text evidence="2">The sequence shown here is derived from an EMBL/GenBank/DDBJ whole genome shotgun (WGS) entry which is preliminary data.</text>
</comment>
<organism evidence="2">
    <name type="scientific">Hexamita inflata</name>
    <dbReference type="NCBI Taxonomy" id="28002"/>
    <lineage>
        <taxon>Eukaryota</taxon>
        <taxon>Metamonada</taxon>
        <taxon>Diplomonadida</taxon>
        <taxon>Hexamitidae</taxon>
        <taxon>Hexamitinae</taxon>
        <taxon>Hexamita</taxon>
    </lineage>
</organism>
<sequence>MSEEFEIFGWDMTKTKATIIFICILLIVTSLIRLLYSGSKFSKFLPESALLVLIGIVVGEHFNRVWSGIGKNGKSQLNMSQQAKQTPKFQDKNREQNFEFYDFLTFKSFTTTVLNLRALTILTNCCTIIAVLQYMIPVIIFQREYSEILNRLQIHQVFLQHTAQQYFWNIGYVSLYTSLLQFKIKTV</sequence>